<proteinExistence type="inferred from homology"/>
<dbReference type="Pfam" id="PF00005">
    <property type="entry name" value="ABC_tran"/>
    <property type="match status" value="2"/>
</dbReference>
<dbReference type="RefSeq" id="WP_208115571.1">
    <property type="nucleotide sequence ID" value="NZ_SNXZ01000002.1"/>
</dbReference>
<organism evidence="9 10">
    <name type="scientific">Labedaea rhizosphaerae</name>
    <dbReference type="NCBI Taxonomy" id="598644"/>
    <lineage>
        <taxon>Bacteria</taxon>
        <taxon>Bacillati</taxon>
        <taxon>Actinomycetota</taxon>
        <taxon>Actinomycetes</taxon>
        <taxon>Pseudonocardiales</taxon>
        <taxon>Pseudonocardiaceae</taxon>
        <taxon>Labedaea</taxon>
    </lineage>
</organism>
<evidence type="ECO:0000256" key="2">
    <source>
        <dbReference type="ARBA" id="ARBA00005417"/>
    </source>
</evidence>
<dbReference type="PANTHER" id="PTHR43297">
    <property type="entry name" value="OLIGOPEPTIDE TRANSPORT ATP-BINDING PROTEIN APPD"/>
    <property type="match status" value="1"/>
</dbReference>
<dbReference type="GO" id="GO:0015833">
    <property type="term" value="P:peptide transport"/>
    <property type="evidence" value="ECO:0007669"/>
    <property type="project" value="InterPro"/>
</dbReference>
<keyword evidence="4" id="KW-1003">Cell membrane</keyword>
<dbReference type="EMBL" id="SNXZ01000002">
    <property type="protein sequence ID" value="TDQ00536.1"/>
    <property type="molecule type" value="Genomic_DNA"/>
</dbReference>
<protein>
    <submittedName>
        <fullName evidence="9">Peptide/nickel transport system ATP-binding protein</fullName>
    </submittedName>
</protein>
<dbReference type="Pfam" id="PF08352">
    <property type="entry name" value="oligo_HPY"/>
    <property type="match status" value="2"/>
</dbReference>
<evidence type="ECO:0000256" key="5">
    <source>
        <dbReference type="ARBA" id="ARBA00022741"/>
    </source>
</evidence>
<comment type="caution">
    <text evidence="9">The sequence shown here is derived from an EMBL/GenBank/DDBJ whole genome shotgun (WGS) entry which is preliminary data.</text>
</comment>
<dbReference type="NCBIfam" id="NF007739">
    <property type="entry name" value="PRK10419.1"/>
    <property type="match status" value="2"/>
</dbReference>
<dbReference type="SUPFAM" id="SSF52540">
    <property type="entry name" value="P-loop containing nucleoside triphosphate hydrolases"/>
    <property type="match status" value="2"/>
</dbReference>
<evidence type="ECO:0000256" key="1">
    <source>
        <dbReference type="ARBA" id="ARBA00004202"/>
    </source>
</evidence>
<dbReference type="PANTHER" id="PTHR43297:SF2">
    <property type="entry name" value="DIPEPTIDE TRANSPORT ATP-BINDING PROTEIN DPPD"/>
    <property type="match status" value="1"/>
</dbReference>
<reference evidence="9 10" key="1">
    <citation type="submission" date="2019-03" db="EMBL/GenBank/DDBJ databases">
        <title>Genomic Encyclopedia of Type Strains, Phase IV (KMG-IV): sequencing the most valuable type-strain genomes for metagenomic binning, comparative biology and taxonomic classification.</title>
        <authorList>
            <person name="Goeker M."/>
        </authorList>
    </citation>
    <scope>NUCLEOTIDE SEQUENCE [LARGE SCALE GENOMIC DNA]</scope>
    <source>
        <strain evidence="9 10">DSM 45361</strain>
    </source>
</reference>
<evidence type="ECO:0000256" key="4">
    <source>
        <dbReference type="ARBA" id="ARBA00022475"/>
    </source>
</evidence>
<dbReference type="GO" id="GO:0005886">
    <property type="term" value="C:plasma membrane"/>
    <property type="evidence" value="ECO:0007669"/>
    <property type="project" value="UniProtKB-SubCell"/>
</dbReference>
<comment type="similarity">
    <text evidence="2">Belongs to the ABC transporter superfamily.</text>
</comment>
<evidence type="ECO:0000256" key="3">
    <source>
        <dbReference type="ARBA" id="ARBA00022448"/>
    </source>
</evidence>
<dbReference type="GO" id="GO:0016887">
    <property type="term" value="F:ATP hydrolysis activity"/>
    <property type="evidence" value="ECO:0007669"/>
    <property type="project" value="InterPro"/>
</dbReference>
<evidence type="ECO:0000256" key="7">
    <source>
        <dbReference type="ARBA" id="ARBA00023136"/>
    </source>
</evidence>
<name>A0A4R6SGQ3_LABRH</name>
<dbReference type="NCBIfam" id="TIGR01727">
    <property type="entry name" value="oligo_HPY"/>
    <property type="match status" value="2"/>
</dbReference>
<evidence type="ECO:0000259" key="8">
    <source>
        <dbReference type="PROSITE" id="PS50893"/>
    </source>
</evidence>
<dbReference type="FunFam" id="3.40.50.300:FF:000016">
    <property type="entry name" value="Oligopeptide ABC transporter ATP-binding component"/>
    <property type="match status" value="2"/>
</dbReference>
<dbReference type="PROSITE" id="PS50893">
    <property type="entry name" value="ABC_TRANSPORTER_2"/>
    <property type="match status" value="2"/>
</dbReference>
<feature type="domain" description="ABC transporter" evidence="8">
    <location>
        <begin position="372"/>
        <end position="611"/>
    </location>
</feature>
<keyword evidence="7" id="KW-0472">Membrane</keyword>
<keyword evidence="3" id="KW-0813">Transport</keyword>
<dbReference type="InterPro" id="IPR003439">
    <property type="entry name" value="ABC_transporter-like_ATP-bd"/>
</dbReference>
<dbReference type="InterPro" id="IPR027417">
    <property type="entry name" value="P-loop_NTPase"/>
</dbReference>
<dbReference type="PROSITE" id="PS00211">
    <property type="entry name" value="ABC_TRANSPORTER_1"/>
    <property type="match status" value="1"/>
</dbReference>
<keyword evidence="6 9" id="KW-0067">ATP-binding</keyword>
<comment type="subcellular location">
    <subcellularLocation>
        <location evidence="1">Cell membrane</location>
        <topology evidence="1">Peripheral membrane protein</topology>
    </subcellularLocation>
</comment>
<dbReference type="InterPro" id="IPR017871">
    <property type="entry name" value="ABC_transporter-like_CS"/>
</dbReference>
<keyword evidence="5" id="KW-0547">Nucleotide-binding</keyword>
<feature type="domain" description="ABC transporter" evidence="8">
    <location>
        <begin position="5"/>
        <end position="255"/>
    </location>
</feature>
<evidence type="ECO:0000313" key="10">
    <source>
        <dbReference type="Proteomes" id="UP000295444"/>
    </source>
</evidence>
<dbReference type="NCBIfam" id="NF008453">
    <property type="entry name" value="PRK11308.1"/>
    <property type="match status" value="2"/>
</dbReference>
<sequence length="701" mass="76023">MTPVLQVDGLTVEFALRDGASTAVDGVSFHLGEGESLGLVGESGCGKTTTGLAIMGLLPAAARVTSGSIRLLGEELLGLPEPALCAVRGDQLGMIFQDPLSSLHPMKTVGAQVAEVVRIHRGVSAKQARARALEVLDLVEIPRPAERFDAYPHQLSGGLRQRVMIGIALACEPRLLIADEPTTALDVTIQAQILDLIDRLRAELRMAVLFITHDMGVIAGHTDRVQVMYAGQIIEDATTEEVFARIRHPYTEALMASVPRLDQDPSVRLAGIPGNAPELTQPIEHCRFAPRCRHVRPDCWGQPPALIQAVDAGDGHRVACIHQAGTGEARASTRVEVAGEPAGADEPGEDRRPAILAVEHLVRDFPLSSGILRRRPRRRHGAVVSAVADVSFAIRRGESFGLVGESGSGKTTVGRLAVALDRPTAGAVHIDGSPVSELRGSMLRRKRREFQMMFQDPYASLDPRMHVGAILQEPLAIQGVGSRAERRRIVRDLLDEVGLPARSVERYPHEFSGGQRQRIGLARALVLDPKLVVADEPVSALDVAIQAQILNLLKGLQATRGLTYLFISHDLAVVRYMAERIGVLYLGKLVEVGPARRIYESSAHPYTRALIDAIPVPDVSQARSRTRHIGGELPSATNPPSGCRFRTRCPLAQPVCAQEEPPMRPFGPDHFGACHFPLQRPVPTQPNEWAVASPTQIRRPR</sequence>
<dbReference type="Proteomes" id="UP000295444">
    <property type="component" value="Unassembled WGS sequence"/>
</dbReference>
<dbReference type="Gene3D" id="3.40.50.300">
    <property type="entry name" value="P-loop containing nucleotide triphosphate hydrolases"/>
    <property type="match status" value="2"/>
</dbReference>
<dbReference type="InterPro" id="IPR013563">
    <property type="entry name" value="Oligopep_ABC_C"/>
</dbReference>
<dbReference type="InterPro" id="IPR050388">
    <property type="entry name" value="ABC_Ni/Peptide_Import"/>
</dbReference>
<dbReference type="GO" id="GO:0005524">
    <property type="term" value="F:ATP binding"/>
    <property type="evidence" value="ECO:0007669"/>
    <property type="project" value="UniProtKB-KW"/>
</dbReference>
<dbReference type="AlphaFoldDB" id="A0A4R6SGQ3"/>
<dbReference type="SMART" id="SM00382">
    <property type="entry name" value="AAA"/>
    <property type="match status" value="2"/>
</dbReference>
<dbReference type="InterPro" id="IPR003593">
    <property type="entry name" value="AAA+_ATPase"/>
</dbReference>
<accession>A0A4R6SGQ3</accession>
<evidence type="ECO:0000256" key="6">
    <source>
        <dbReference type="ARBA" id="ARBA00022840"/>
    </source>
</evidence>
<evidence type="ECO:0000313" key="9">
    <source>
        <dbReference type="EMBL" id="TDQ00536.1"/>
    </source>
</evidence>
<gene>
    <name evidence="9" type="ORF">EV186_102397</name>
</gene>
<keyword evidence="10" id="KW-1185">Reference proteome</keyword>
<dbReference type="CDD" id="cd03257">
    <property type="entry name" value="ABC_NikE_OppD_transporters"/>
    <property type="match status" value="2"/>
</dbReference>